<organism evidence="1 2">
    <name type="scientific">Ferrimonas sediminum</name>
    <dbReference type="NCBI Taxonomy" id="718193"/>
    <lineage>
        <taxon>Bacteria</taxon>
        <taxon>Pseudomonadati</taxon>
        <taxon>Pseudomonadota</taxon>
        <taxon>Gammaproteobacteria</taxon>
        <taxon>Alteromonadales</taxon>
        <taxon>Ferrimonadaceae</taxon>
        <taxon>Ferrimonas</taxon>
    </lineage>
</organism>
<dbReference type="PANTHER" id="PTHR20974:SF0">
    <property type="entry name" value="UPF0585 PROTEIN CG18661"/>
    <property type="match status" value="1"/>
</dbReference>
<accession>A0A1G8R430</accession>
<reference evidence="2" key="1">
    <citation type="submission" date="2016-10" db="EMBL/GenBank/DDBJ databases">
        <authorList>
            <person name="Varghese N."/>
            <person name="Submissions S."/>
        </authorList>
    </citation>
    <scope>NUCLEOTIDE SEQUENCE [LARGE SCALE GENOMIC DNA]</scope>
    <source>
        <strain evidence="2">DSM 23317</strain>
    </source>
</reference>
<dbReference type="EMBL" id="FNEM01000005">
    <property type="protein sequence ID" value="SDJ11717.1"/>
    <property type="molecule type" value="Genomic_DNA"/>
</dbReference>
<keyword evidence="2" id="KW-1185">Reference proteome</keyword>
<protein>
    <recommendedName>
        <fullName evidence="3">Methylase</fullName>
    </recommendedName>
</protein>
<dbReference type="InterPro" id="IPR010342">
    <property type="entry name" value="DUF938"/>
</dbReference>
<dbReference type="Gene3D" id="3.40.50.150">
    <property type="entry name" value="Vaccinia Virus protein VP39"/>
    <property type="match status" value="1"/>
</dbReference>
<name>A0A1G8R430_9GAMM</name>
<evidence type="ECO:0000313" key="1">
    <source>
        <dbReference type="EMBL" id="SDJ11717.1"/>
    </source>
</evidence>
<evidence type="ECO:0008006" key="3">
    <source>
        <dbReference type="Google" id="ProtNLM"/>
    </source>
</evidence>
<dbReference type="Proteomes" id="UP000199527">
    <property type="component" value="Unassembled WGS sequence"/>
</dbReference>
<dbReference type="AlphaFoldDB" id="A0A1G8R430"/>
<dbReference type="RefSeq" id="WP_090364537.1">
    <property type="nucleotide sequence ID" value="NZ_FNEM01000005.1"/>
</dbReference>
<dbReference type="InterPro" id="IPR029063">
    <property type="entry name" value="SAM-dependent_MTases_sf"/>
</dbReference>
<evidence type="ECO:0000313" key="2">
    <source>
        <dbReference type="Proteomes" id="UP000199527"/>
    </source>
</evidence>
<dbReference type="SUPFAM" id="SSF53335">
    <property type="entry name" value="S-adenosyl-L-methionine-dependent methyltransferases"/>
    <property type="match status" value="1"/>
</dbReference>
<proteinExistence type="predicted"/>
<sequence length="198" mass="21659">MSLPFSQSCENNKDPILKRLQQAFSGVSRVLEIGSGTGQHAVYFAEHLPHLHWQPSDQGEYLNGLALRLAAASLPNLASEIELDVEGDWPTQRFDAAFTANTCHIMAWPLVEKLFAGVALRLEAGGVFCVYGPFNEGGRFSSDSNASFDQWLKQRDPVSGIRDLEAIVALAGRHGLQLQCNHAMPANNRLLQFIQAGG</sequence>
<gene>
    <name evidence="1" type="ORF">SAMN04488540_10551</name>
</gene>
<dbReference type="OrthoDB" id="5563826at2"/>
<dbReference type="Pfam" id="PF06080">
    <property type="entry name" value="DUF938"/>
    <property type="match status" value="1"/>
</dbReference>
<dbReference type="PANTHER" id="PTHR20974">
    <property type="entry name" value="UPF0585 PROTEIN CG18661"/>
    <property type="match status" value="1"/>
</dbReference>